<proteinExistence type="predicted"/>
<dbReference type="EMBL" id="JABEQG010000006">
    <property type="protein sequence ID" value="MBB2155782.1"/>
    <property type="molecule type" value="Genomic_DNA"/>
</dbReference>
<dbReference type="Proteomes" id="UP000550787">
    <property type="component" value="Unassembled WGS sequence"/>
</dbReference>
<name>A0A7W4FDR6_GLUDI</name>
<dbReference type="PANTHER" id="PTHR43646">
    <property type="entry name" value="GLYCOSYLTRANSFERASE"/>
    <property type="match status" value="1"/>
</dbReference>
<dbReference type="CDD" id="cd00761">
    <property type="entry name" value="Glyco_tranf_GTA_type"/>
    <property type="match status" value="1"/>
</dbReference>
<protein>
    <submittedName>
        <fullName evidence="7">Glycosyltransferase</fullName>
    </submittedName>
</protein>
<dbReference type="GO" id="GO:0005886">
    <property type="term" value="C:plasma membrane"/>
    <property type="evidence" value="ECO:0007669"/>
    <property type="project" value="UniProtKB-SubCell"/>
</dbReference>
<keyword evidence="2" id="KW-1003">Cell membrane</keyword>
<comment type="subcellular location">
    <subcellularLocation>
        <location evidence="1">Cell membrane</location>
    </subcellularLocation>
</comment>
<reference evidence="7 8" key="1">
    <citation type="submission" date="2020-04" db="EMBL/GenBank/DDBJ databases">
        <title>Description of novel Gluconacetobacter.</title>
        <authorList>
            <person name="Sombolestani A."/>
        </authorList>
    </citation>
    <scope>NUCLEOTIDE SEQUENCE [LARGE SCALE GENOMIC DNA]</scope>
    <source>
        <strain evidence="7 8">LMG 7603</strain>
    </source>
</reference>
<organism evidence="7 8">
    <name type="scientific">Gluconacetobacter diazotrophicus</name>
    <name type="common">Acetobacter diazotrophicus</name>
    <dbReference type="NCBI Taxonomy" id="33996"/>
    <lineage>
        <taxon>Bacteria</taxon>
        <taxon>Pseudomonadati</taxon>
        <taxon>Pseudomonadota</taxon>
        <taxon>Alphaproteobacteria</taxon>
        <taxon>Acetobacterales</taxon>
        <taxon>Acetobacteraceae</taxon>
        <taxon>Gluconacetobacter</taxon>
    </lineage>
</organism>
<feature type="domain" description="Glycosyltransferase 2-like" evidence="6">
    <location>
        <begin position="22"/>
        <end position="150"/>
    </location>
</feature>
<keyword evidence="5" id="KW-0472">Membrane</keyword>
<dbReference type="Pfam" id="PF00535">
    <property type="entry name" value="Glycos_transf_2"/>
    <property type="match status" value="1"/>
</dbReference>
<keyword evidence="4 7" id="KW-0808">Transferase</keyword>
<evidence type="ECO:0000256" key="4">
    <source>
        <dbReference type="ARBA" id="ARBA00022679"/>
    </source>
</evidence>
<evidence type="ECO:0000256" key="1">
    <source>
        <dbReference type="ARBA" id="ARBA00004236"/>
    </source>
</evidence>
<evidence type="ECO:0000256" key="5">
    <source>
        <dbReference type="ARBA" id="ARBA00023136"/>
    </source>
</evidence>
<dbReference type="GO" id="GO:0016757">
    <property type="term" value="F:glycosyltransferase activity"/>
    <property type="evidence" value="ECO:0007669"/>
    <property type="project" value="UniProtKB-KW"/>
</dbReference>
<evidence type="ECO:0000256" key="3">
    <source>
        <dbReference type="ARBA" id="ARBA00022676"/>
    </source>
</evidence>
<dbReference type="Gene3D" id="3.90.550.10">
    <property type="entry name" value="Spore Coat Polysaccharide Biosynthesis Protein SpsA, Chain A"/>
    <property type="match status" value="1"/>
</dbReference>
<evidence type="ECO:0000313" key="8">
    <source>
        <dbReference type="Proteomes" id="UP000550787"/>
    </source>
</evidence>
<accession>A0A7W4FDR6</accession>
<dbReference type="PANTHER" id="PTHR43646:SF2">
    <property type="entry name" value="GLYCOSYLTRANSFERASE 2-LIKE DOMAIN-CONTAINING PROTEIN"/>
    <property type="match status" value="1"/>
</dbReference>
<sequence length="379" mass="41091">MRGRSNAEPVVSSASAACPVVVAISVRDEEDRIAPCLYGLAAQTGRTVDHVVLLLNNCTDRTAARVDDLAPVLPFGLTVAHRIFSPAVAHVGTARREAMEIAGRIAGPDGILLTTDADGVVAPDWISQTFAAFDTGVDVVCGRAEIDPEEARAVPAYLHRQEAEEIAYGTLLDRLYHLLDPDPHDPWPRHTEHSGASIAVTARAWRRTGGIPPQPLGEDRGFMAALRRIDAPIRHAPGVTVTVSGRLAGRARGGMADTMARRVIRQDTQLDDALEPTADCLRRAMARAALRRLRDLSVCGRDRADTARQLADMLRIPADALARPLAGHTFGAAWESLERCSPSLHRRRVLRRDLAEQHAMAQAMIDDLVMEMGHGRSVA</sequence>
<dbReference type="InterPro" id="IPR029044">
    <property type="entry name" value="Nucleotide-diphossugar_trans"/>
</dbReference>
<dbReference type="AlphaFoldDB" id="A0A7W4FDR6"/>
<evidence type="ECO:0000313" key="7">
    <source>
        <dbReference type="EMBL" id="MBB2155782.1"/>
    </source>
</evidence>
<evidence type="ECO:0000259" key="6">
    <source>
        <dbReference type="Pfam" id="PF00535"/>
    </source>
</evidence>
<comment type="caution">
    <text evidence="7">The sequence shown here is derived from an EMBL/GenBank/DDBJ whole genome shotgun (WGS) entry which is preliminary data.</text>
</comment>
<dbReference type="SUPFAM" id="SSF53448">
    <property type="entry name" value="Nucleotide-diphospho-sugar transferases"/>
    <property type="match status" value="1"/>
</dbReference>
<gene>
    <name evidence="7" type="ORF">HLH33_05570</name>
</gene>
<keyword evidence="3" id="KW-0328">Glycosyltransferase</keyword>
<dbReference type="InterPro" id="IPR001173">
    <property type="entry name" value="Glyco_trans_2-like"/>
</dbReference>
<evidence type="ECO:0000256" key="2">
    <source>
        <dbReference type="ARBA" id="ARBA00022475"/>
    </source>
</evidence>